<comment type="caution">
    <text evidence="2">The sequence shown here is derived from an EMBL/GenBank/DDBJ whole genome shotgun (WGS) entry which is preliminary data.</text>
</comment>
<proteinExistence type="predicted"/>
<organism evidence="2 3">
    <name type="scientific">Paragonimus westermani</name>
    <dbReference type="NCBI Taxonomy" id="34504"/>
    <lineage>
        <taxon>Eukaryota</taxon>
        <taxon>Metazoa</taxon>
        <taxon>Spiralia</taxon>
        <taxon>Lophotrochozoa</taxon>
        <taxon>Platyhelminthes</taxon>
        <taxon>Trematoda</taxon>
        <taxon>Digenea</taxon>
        <taxon>Plagiorchiida</taxon>
        <taxon>Troglotremata</taxon>
        <taxon>Troglotrematidae</taxon>
        <taxon>Paragonimus</taxon>
    </lineage>
</organism>
<dbReference type="Proteomes" id="UP000324629">
    <property type="component" value="Unassembled WGS sequence"/>
</dbReference>
<dbReference type="InterPro" id="IPR013783">
    <property type="entry name" value="Ig-like_fold"/>
</dbReference>
<evidence type="ECO:0000259" key="1">
    <source>
        <dbReference type="PROSITE" id="PS50835"/>
    </source>
</evidence>
<accession>A0A5J4NQ42</accession>
<name>A0A5J4NQ42_9TREM</name>
<reference evidence="2 3" key="1">
    <citation type="journal article" date="2019" name="Gigascience">
        <title>Whole-genome sequence of the oriental lung fluke Paragonimus westermani.</title>
        <authorList>
            <person name="Oey H."/>
            <person name="Zakrzewski M."/>
            <person name="Narain K."/>
            <person name="Devi K.R."/>
            <person name="Agatsuma T."/>
            <person name="Nawaratna S."/>
            <person name="Gobert G.N."/>
            <person name="Jones M.K."/>
            <person name="Ragan M.A."/>
            <person name="McManus D.P."/>
            <person name="Krause L."/>
        </authorList>
    </citation>
    <scope>NUCLEOTIDE SEQUENCE [LARGE SCALE GENOMIC DNA]</scope>
    <source>
        <strain evidence="2 3">IND2009</strain>
    </source>
</reference>
<sequence>MGVQSLYLNNLTSDDIAVFQCQLSNTHGWRIANGYVNVWEQPPAIVHSLEQELVIAENHPVLLRCETVGAPKAVVEWVKDGYTLFSSNRSPEMRTLHANFRITNEGNLFIEHTDGEHTIIIALLSRFLW</sequence>
<dbReference type="Gene3D" id="2.60.40.10">
    <property type="entry name" value="Immunoglobulins"/>
    <property type="match status" value="1"/>
</dbReference>
<feature type="domain" description="Ig-like" evidence="1">
    <location>
        <begin position="43"/>
        <end position="118"/>
    </location>
</feature>
<evidence type="ECO:0000313" key="3">
    <source>
        <dbReference type="Proteomes" id="UP000324629"/>
    </source>
</evidence>
<dbReference type="EMBL" id="QNGE01001569">
    <property type="protein sequence ID" value="KAA3677300.1"/>
    <property type="molecule type" value="Genomic_DNA"/>
</dbReference>
<dbReference type="AlphaFoldDB" id="A0A5J4NQ42"/>
<dbReference type="InterPro" id="IPR007110">
    <property type="entry name" value="Ig-like_dom"/>
</dbReference>
<gene>
    <name evidence="2" type="ORF">DEA37_0011026</name>
</gene>
<dbReference type="PROSITE" id="PS50835">
    <property type="entry name" value="IG_LIKE"/>
    <property type="match status" value="1"/>
</dbReference>
<dbReference type="SUPFAM" id="SSF48726">
    <property type="entry name" value="Immunoglobulin"/>
    <property type="match status" value="1"/>
</dbReference>
<keyword evidence="3" id="KW-1185">Reference proteome</keyword>
<protein>
    <recommendedName>
        <fullName evidence="1">Ig-like domain-containing protein</fullName>
    </recommendedName>
</protein>
<dbReference type="InterPro" id="IPR036179">
    <property type="entry name" value="Ig-like_dom_sf"/>
</dbReference>
<evidence type="ECO:0000313" key="2">
    <source>
        <dbReference type="EMBL" id="KAA3677300.1"/>
    </source>
</evidence>